<dbReference type="RefSeq" id="WP_022529954.1">
    <property type="nucleotide sequence ID" value="NZ_KI271593.1"/>
</dbReference>
<dbReference type="GO" id="GO:0005975">
    <property type="term" value="P:carbohydrate metabolic process"/>
    <property type="evidence" value="ECO:0007669"/>
    <property type="project" value="InterPro"/>
</dbReference>
<dbReference type="InterPro" id="IPR017853">
    <property type="entry name" value="GH"/>
</dbReference>
<reference evidence="11" key="1">
    <citation type="journal article" date="2013" name="Genome Announc.">
        <title>Whole-Genome Sequencing of Lactobacillus shenzhenensis Strain LY-73T.</title>
        <authorList>
            <person name="Lin Z."/>
            <person name="Liu Z."/>
            <person name="Yang R."/>
            <person name="Zou Y."/>
            <person name="Wan D."/>
            <person name="Chen J."/>
            <person name="Guo M."/>
            <person name="Zhao J."/>
            <person name="Fang C."/>
            <person name="Yang R."/>
            <person name="Liu F."/>
        </authorList>
    </citation>
    <scope>NUCLEOTIDE SEQUENCE [LARGE SCALE GENOMIC DNA]</scope>
    <source>
        <strain evidence="11">LY-73</strain>
    </source>
</reference>
<evidence type="ECO:0000313" key="10">
    <source>
        <dbReference type="EMBL" id="ERL64703.1"/>
    </source>
</evidence>
<evidence type="ECO:0000313" key="11">
    <source>
        <dbReference type="Proteomes" id="UP000030647"/>
    </source>
</evidence>
<organism evidence="10 11">
    <name type="scientific">Schleiferilactobacillus shenzhenensis LY-73</name>
    <dbReference type="NCBI Taxonomy" id="1231336"/>
    <lineage>
        <taxon>Bacteria</taxon>
        <taxon>Bacillati</taxon>
        <taxon>Bacillota</taxon>
        <taxon>Bacilli</taxon>
        <taxon>Lactobacillales</taxon>
        <taxon>Lactobacillaceae</taxon>
        <taxon>Schleiferilactobacillus</taxon>
    </lineage>
</organism>
<dbReference type="InterPro" id="IPR008979">
    <property type="entry name" value="Galactose-bd-like_sf"/>
</dbReference>
<evidence type="ECO:0000256" key="1">
    <source>
        <dbReference type="ARBA" id="ARBA00009809"/>
    </source>
</evidence>
<dbReference type="InterPro" id="IPR031330">
    <property type="entry name" value="Gly_Hdrlase_35_cat"/>
</dbReference>
<dbReference type="Pfam" id="PF01301">
    <property type="entry name" value="Glyco_hydro_35"/>
    <property type="match status" value="1"/>
</dbReference>
<sequence>MKFDIRDQFYIDDQPVKLISGALHYFRTTPGKWRQALHNLRAMGGNTVETYIPWNLHEPEQGQFNFSWIADLPAFIQMAADEGLYVILRPGPYICAEWEYGGYPYWLLNTTKRVRSQDPQYMQAVTDYFNVLLPKIAPYQYTQGGPVLMLQVENEYGSYGNDKRYLQDHIDLIRRNGIDIPLFTADGAWQPMIADGNAIDQGVTETLTFGSDAAGSFAELDDYMADHHPGWEYPLMCMEFWDSWFNNWGKPPVRRSAEETASEVGQVLDRGSINLYMFHGGTNFGFMNGANYSEKDGYHPQVTAYDYDGPLTEDANPNKKFAALREVIEEKGLAGELPAPIVTQPAAYPTVPLRDKVSLFNTLPTLAPDPVVSDQPLTMEELHQAYGYVLYESVAPIRQAEESRLTIQDSTDRLQLFLNHTWQATRGFSLQAFSTKITVPTADMHVQVLSENQGRINYGPEMISPLQRRGIRGGIRQDSAYIAHWRHYSLPLQTPAGVDFNQDWAPHQPAFYWFTLTLDKAPQDTFIDIAKMGKGVIFVNGFNIGRFWEIGPDLTMYVPYDLLKQGQNEIIVFETEGRPISELRFSSRAVKMEGK</sequence>
<dbReference type="PANTHER" id="PTHR23421">
    <property type="entry name" value="BETA-GALACTOSIDASE RELATED"/>
    <property type="match status" value="1"/>
</dbReference>
<dbReference type="PROSITE" id="PS01182">
    <property type="entry name" value="GLYCOSYL_HYDROL_F35"/>
    <property type="match status" value="1"/>
</dbReference>
<dbReference type="PIRSF" id="PIRSF006336">
    <property type="entry name" value="B-gal"/>
    <property type="match status" value="1"/>
</dbReference>
<dbReference type="Pfam" id="PF21467">
    <property type="entry name" value="BetaGal_gal-bd"/>
    <property type="match status" value="1"/>
</dbReference>
<feature type="domain" description="Beta-galactosidase 1-like first all-beta" evidence="8">
    <location>
        <begin position="376"/>
        <end position="490"/>
    </location>
</feature>
<protein>
    <recommendedName>
        <fullName evidence="5">Beta-galactosidase</fullName>
        <ecNumber evidence="5">3.2.1.23</ecNumber>
    </recommendedName>
</protein>
<evidence type="ECO:0000259" key="8">
    <source>
        <dbReference type="Pfam" id="PF21317"/>
    </source>
</evidence>
<dbReference type="EMBL" id="KI271593">
    <property type="protein sequence ID" value="ERL64703.1"/>
    <property type="molecule type" value="Genomic_DNA"/>
</dbReference>
<dbReference type="GO" id="GO:0004565">
    <property type="term" value="F:beta-galactosidase activity"/>
    <property type="evidence" value="ECO:0007669"/>
    <property type="project" value="UniProtKB-EC"/>
</dbReference>
<dbReference type="SUPFAM" id="SSF51445">
    <property type="entry name" value="(Trans)glycosidases"/>
    <property type="match status" value="1"/>
</dbReference>
<keyword evidence="2 5" id="KW-0378">Hydrolase</keyword>
<gene>
    <name evidence="10" type="primary">bgaB</name>
    <name evidence="10" type="ORF">L248_0622</name>
</gene>
<name>U4TS26_9LACO</name>
<feature type="active site" description="Proton donor" evidence="4">
    <location>
        <position position="155"/>
    </location>
</feature>
<dbReference type="SUPFAM" id="SSF49785">
    <property type="entry name" value="Galactose-binding domain-like"/>
    <property type="match status" value="1"/>
</dbReference>
<evidence type="ECO:0000256" key="5">
    <source>
        <dbReference type="RuleBase" id="RU000675"/>
    </source>
</evidence>
<dbReference type="InterPro" id="IPR048913">
    <property type="entry name" value="BetaGal_gal-bd"/>
</dbReference>
<dbReference type="InterPro" id="IPR026283">
    <property type="entry name" value="B-gal_1-like"/>
</dbReference>
<dbReference type="eggNOG" id="COG1874">
    <property type="taxonomic scope" value="Bacteria"/>
</dbReference>
<proteinExistence type="inferred from homology"/>
<evidence type="ECO:0000256" key="6">
    <source>
        <dbReference type="RuleBase" id="RU003679"/>
    </source>
</evidence>
<evidence type="ECO:0000256" key="4">
    <source>
        <dbReference type="PIRSR" id="PIRSR006336-1"/>
    </source>
</evidence>
<dbReference type="InterPro" id="IPR019801">
    <property type="entry name" value="Glyco_hydro_35_CS"/>
</dbReference>
<dbReference type="HOGENOM" id="CLU_007853_7_2_9"/>
<dbReference type="Pfam" id="PF21317">
    <property type="entry name" value="BetaGal_ABD_1"/>
    <property type="match status" value="1"/>
</dbReference>
<dbReference type="Gene3D" id="2.60.120.260">
    <property type="entry name" value="Galactose-binding domain-like"/>
    <property type="match status" value="2"/>
</dbReference>
<evidence type="ECO:0000259" key="9">
    <source>
        <dbReference type="Pfam" id="PF21467"/>
    </source>
</evidence>
<feature type="active site" description="Nucleophile" evidence="4">
    <location>
        <position position="239"/>
    </location>
</feature>
<dbReference type="InterPro" id="IPR001944">
    <property type="entry name" value="Glycoside_Hdrlase_35"/>
</dbReference>
<comment type="catalytic activity">
    <reaction evidence="5">
        <text>Hydrolysis of terminal non-reducing beta-D-galactose residues in beta-D-galactosides.</text>
        <dbReference type="EC" id="3.2.1.23"/>
    </reaction>
</comment>
<keyword evidence="11" id="KW-1185">Reference proteome</keyword>
<comment type="similarity">
    <text evidence="1 6">Belongs to the glycosyl hydrolase 35 family.</text>
</comment>
<evidence type="ECO:0000256" key="2">
    <source>
        <dbReference type="ARBA" id="ARBA00022801"/>
    </source>
</evidence>
<dbReference type="AlphaFoldDB" id="U4TS26"/>
<dbReference type="EC" id="3.2.1.23" evidence="5"/>
<accession>U4TS26</accession>
<dbReference type="InterPro" id="IPR048912">
    <property type="entry name" value="BetaGal1-like_ABD1"/>
</dbReference>
<dbReference type="STRING" id="1231336.L248_0622"/>
<dbReference type="Gene3D" id="3.20.20.80">
    <property type="entry name" value="Glycosidases"/>
    <property type="match status" value="1"/>
</dbReference>
<evidence type="ECO:0000256" key="3">
    <source>
        <dbReference type="ARBA" id="ARBA00023295"/>
    </source>
</evidence>
<evidence type="ECO:0000259" key="7">
    <source>
        <dbReference type="Pfam" id="PF01301"/>
    </source>
</evidence>
<feature type="domain" description="Beta-galactosidase galactose-binding" evidence="9">
    <location>
        <begin position="509"/>
        <end position="568"/>
    </location>
</feature>
<dbReference type="Proteomes" id="UP000030647">
    <property type="component" value="Unassembled WGS sequence"/>
</dbReference>
<dbReference type="PRINTS" id="PR00742">
    <property type="entry name" value="GLHYDRLASE35"/>
</dbReference>
<keyword evidence="3 5" id="KW-0326">Glycosidase</keyword>
<feature type="domain" description="Glycoside hydrolase 35 catalytic" evidence="7">
    <location>
        <begin position="8"/>
        <end position="329"/>
    </location>
</feature>